<organism evidence="2 3">
    <name type="scientific">Ramularia collo-cygni</name>
    <dbReference type="NCBI Taxonomy" id="112498"/>
    <lineage>
        <taxon>Eukaryota</taxon>
        <taxon>Fungi</taxon>
        <taxon>Dikarya</taxon>
        <taxon>Ascomycota</taxon>
        <taxon>Pezizomycotina</taxon>
        <taxon>Dothideomycetes</taxon>
        <taxon>Dothideomycetidae</taxon>
        <taxon>Mycosphaerellales</taxon>
        <taxon>Mycosphaerellaceae</taxon>
        <taxon>Ramularia</taxon>
    </lineage>
</organism>
<dbReference type="Gene3D" id="3.90.1140.10">
    <property type="entry name" value="Cyclic phosphodiesterase"/>
    <property type="match status" value="1"/>
</dbReference>
<evidence type="ECO:0000313" key="2">
    <source>
        <dbReference type="EMBL" id="CZT14862.1"/>
    </source>
</evidence>
<protein>
    <submittedName>
        <fullName evidence="2">Uncharacterized protein</fullName>
    </submittedName>
</protein>
<gene>
    <name evidence="2" type="ORF">RCC_00797</name>
</gene>
<proteinExistence type="predicted"/>
<feature type="compositionally biased region" description="Low complexity" evidence="1">
    <location>
        <begin position="27"/>
        <end position="41"/>
    </location>
</feature>
<dbReference type="AlphaFoldDB" id="A0A2D3ULH0"/>
<dbReference type="Pfam" id="PF13563">
    <property type="entry name" value="2_5_RNA_ligase2"/>
    <property type="match status" value="1"/>
</dbReference>
<accession>A0A2D3ULH0</accession>
<dbReference type="GeneID" id="35596144"/>
<evidence type="ECO:0000256" key="1">
    <source>
        <dbReference type="SAM" id="MobiDB-lite"/>
    </source>
</evidence>
<dbReference type="Proteomes" id="UP000225277">
    <property type="component" value="Unassembled WGS sequence"/>
</dbReference>
<dbReference type="EMBL" id="FJUY01000001">
    <property type="protein sequence ID" value="CZT14862.1"/>
    <property type="molecule type" value="Genomic_DNA"/>
</dbReference>
<dbReference type="RefSeq" id="XP_023621759.1">
    <property type="nucleotide sequence ID" value="XM_023765991.1"/>
</dbReference>
<dbReference type="STRING" id="112498.A0A2D3ULH0"/>
<keyword evidence="3" id="KW-1185">Reference proteome</keyword>
<evidence type="ECO:0000313" key="3">
    <source>
        <dbReference type="Proteomes" id="UP000225277"/>
    </source>
</evidence>
<dbReference type="OrthoDB" id="5364416at2759"/>
<reference evidence="2 3" key="1">
    <citation type="submission" date="2016-03" db="EMBL/GenBank/DDBJ databases">
        <authorList>
            <person name="Ploux O."/>
        </authorList>
    </citation>
    <scope>NUCLEOTIDE SEQUENCE [LARGE SCALE GENOMIC DNA]</scope>
    <source>
        <strain evidence="2 3">URUG2</strain>
    </source>
</reference>
<sequence>MLCLGKRPGIAQQFKITTTTMSHPQPLSYSAALGQGASSSQPNTASRKEVQPSAPVSRQPEPVRPAKRSPSPSHVPRTSATEDDVFVLTLLTDRAHHDRMTALRKKYFPSKINKLAAHLTLFHALPGSKLESSILPTIKELAGQTAPFHVRAESPFRMKKGFAVSISEGGKQGGEIHRALQGPWKAEGFLSDQDAGGARLHYTLMNKVDDENAVSSAYQELVENWRGDGGMVEGLALWRYERGYWKWVRKFDFDHA</sequence>
<feature type="region of interest" description="Disordered" evidence="1">
    <location>
        <begin position="20"/>
        <end position="79"/>
    </location>
</feature>
<name>A0A2D3ULH0_9PEZI</name>
<feature type="compositionally biased region" description="Polar residues" evidence="1">
    <location>
        <begin position="70"/>
        <end position="79"/>
    </location>
</feature>